<evidence type="ECO:0000313" key="3">
    <source>
        <dbReference type="EMBL" id="HIW10201.1"/>
    </source>
</evidence>
<feature type="domain" description="Heparan-alpha-glucosaminide N-acetyltransferase catalytic" evidence="2">
    <location>
        <begin position="3"/>
        <end position="207"/>
    </location>
</feature>
<keyword evidence="1" id="KW-1133">Transmembrane helix</keyword>
<evidence type="ECO:0000313" key="4">
    <source>
        <dbReference type="Proteomes" id="UP000823926"/>
    </source>
</evidence>
<proteinExistence type="predicted"/>
<comment type="caution">
    <text evidence="3">The sequence shown here is derived from an EMBL/GenBank/DDBJ whole genome shotgun (WGS) entry which is preliminary data.</text>
</comment>
<dbReference type="PANTHER" id="PTHR31061">
    <property type="entry name" value="LD22376P"/>
    <property type="match status" value="1"/>
</dbReference>
<feature type="transmembrane region" description="Helical" evidence="1">
    <location>
        <begin position="137"/>
        <end position="153"/>
    </location>
</feature>
<sequence length="349" mass="39258">MKRFLSLDVFRGMALLLMILLYNQWGDSVFAPLALHKADSVTLAELLFPTFLFLMGASMWFSSHRPLYGVRNTRTKTRQMGRIFRRTLILFCLGLLLNWIPFETYFAFVRLPGVLQRIALAYFFAAVLTLYLPRIRASVLSICILLVGYWLLLDSQGIEIIGRVDVAVLGSAHLLTPDFDPDGILSTLPAIASVLFGYIAGRLMDQPNSMSGGIGSLMVTGVLLAAAGLLLDLVSPMSRAWWTPSFVLFAAGCSMMVWSILSFIIEYMQAQNWCEFFNLAGTNSLFVYCLSTAMAKFFAYWGVTQAVYGFYQSYHLPDAMASLLWSVTMVIFCWLLVWPLYRAKLYISA</sequence>
<keyword evidence="1" id="KW-0812">Transmembrane</keyword>
<dbReference type="PANTHER" id="PTHR31061:SF24">
    <property type="entry name" value="LD22376P"/>
    <property type="match status" value="1"/>
</dbReference>
<reference evidence="3" key="1">
    <citation type="journal article" date="2021" name="PeerJ">
        <title>Extensive microbial diversity within the chicken gut microbiome revealed by metagenomics and culture.</title>
        <authorList>
            <person name="Gilroy R."/>
            <person name="Ravi A."/>
            <person name="Getino M."/>
            <person name="Pursley I."/>
            <person name="Horton D.L."/>
            <person name="Alikhan N.F."/>
            <person name="Baker D."/>
            <person name="Gharbi K."/>
            <person name="Hall N."/>
            <person name="Watson M."/>
            <person name="Adriaenssens E.M."/>
            <person name="Foster-Nyarko E."/>
            <person name="Jarju S."/>
            <person name="Secka A."/>
            <person name="Antonio M."/>
            <person name="Oren A."/>
            <person name="Chaudhuri R.R."/>
            <person name="La Ragione R."/>
            <person name="Hildebrand F."/>
            <person name="Pallen M.J."/>
        </authorList>
    </citation>
    <scope>NUCLEOTIDE SEQUENCE</scope>
    <source>
        <strain evidence="3">ChiBcec15-1070</strain>
    </source>
</reference>
<feature type="transmembrane region" description="Helical" evidence="1">
    <location>
        <begin position="114"/>
        <end position="132"/>
    </location>
</feature>
<protein>
    <recommendedName>
        <fullName evidence="2">Heparan-alpha-glucosaminide N-acetyltransferase catalytic domain-containing protein</fullName>
    </recommendedName>
</protein>
<accession>A0A9D1TXB9</accession>
<name>A0A9D1TXB9_9BACT</name>
<evidence type="ECO:0000259" key="2">
    <source>
        <dbReference type="Pfam" id="PF07786"/>
    </source>
</evidence>
<feature type="transmembrane region" description="Helical" evidence="1">
    <location>
        <begin position="323"/>
        <end position="341"/>
    </location>
</feature>
<dbReference type="EMBL" id="DXHL01000007">
    <property type="protein sequence ID" value="HIW10201.1"/>
    <property type="molecule type" value="Genomic_DNA"/>
</dbReference>
<dbReference type="AlphaFoldDB" id="A0A9D1TXB9"/>
<dbReference type="InterPro" id="IPR012429">
    <property type="entry name" value="HGSNAT_cat"/>
</dbReference>
<feature type="transmembrane region" description="Helical" evidence="1">
    <location>
        <begin position="285"/>
        <end position="303"/>
    </location>
</feature>
<feature type="transmembrane region" description="Helical" evidence="1">
    <location>
        <begin position="246"/>
        <end position="265"/>
    </location>
</feature>
<feature type="transmembrane region" description="Helical" evidence="1">
    <location>
        <begin position="83"/>
        <end position="102"/>
    </location>
</feature>
<organism evidence="3 4">
    <name type="scientific">Candidatus Rikenella faecigallinarum</name>
    <dbReference type="NCBI Taxonomy" id="2838745"/>
    <lineage>
        <taxon>Bacteria</taxon>
        <taxon>Pseudomonadati</taxon>
        <taxon>Bacteroidota</taxon>
        <taxon>Bacteroidia</taxon>
        <taxon>Bacteroidales</taxon>
        <taxon>Rikenellaceae</taxon>
        <taxon>Rikenella</taxon>
    </lineage>
</organism>
<feature type="transmembrane region" description="Helical" evidence="1">
    <location>
        <begin position="183"/>
        <end position="201"/>
    </location>
</feature>
<keyword evidence="1" id="KW-0472">Membrane</keyword>
<feature type="transmembrane region" description="Helical" evidence="1">
    <location>
        <begin position="213"/>
        <end position="234"/>
    </location>
</feature>
<reference evidence="3" key="2">
    <citation type="submission" date="2021-04" db="EMBL/GenBank/DDBJ databases">
        <authorList>
            <person name="Gilroy R."/>
        </authorList>
    </citation>
    <scope>NUCLEOTIDE SEQUENCE</scope>
    <source>
        <strain evidence="3">ChiBcec15-1070</strain>
    </source>
</reference>
<evidence type="ECO:0000256" key="1">
    <source>
        <dbReference type="SAM" id="Phobius"/>
    </source>
</evidence>
<gene>
    <name evidence="3" type="ORF">H9888_01750</name>
</gene>
<feature type="transmembrane region" description="Helical" evidence="1">
    <location>
        <begin position="42"/>
        <end position="62"/>
    </location>
</feature>
<dbReference type="Proteomes" id="UP000823926">
    <property type="component" value="Unassembled WGS sequence"/>
</dbReference>
<dbReference type="Pfam" id="PF07786">
    <property type="entry name" value="HGSNAT_cat"/>
    <property type="match status" value="1"/>
</dbReference>